<organism evidence="3 4">
    <name type="scientific">Candidatus Nomurabacteria bacterium RIFCSPHIGHO2_02_FULL_37_13</name>
    <dbReference type="NCBI Taxonomy" id="1801750"/>
    <lineage>
        <taxon>Bacteria</taxon>
        <taxon>Candidatus Nomuraibacteriota</taxon>
    </lineage>
</organism>
<dbReference type="STRING" id="1801750.A3B85_02195"/>
<proteinExistence type="predicted"/>
<dbReference type="EMBL" id="MFUA01000012">
    <property type="protein sequence ID" value="OGI77249.1"/>
    <property type="molecule type" value="Genomic_DNA"/>
</dbReference>
<dbReference type="Proteomes" id="UP000178374">
    <property type="component" value="Unassembled WGS sequence"/>
</dbReference>
<evidence type="ECO:0000313" key="3">
    <source>
        <dbReference type="EMBL" id="OGI77249.1"/>
    </source>
</evidence>
<protein>
    <submittedName>
        <fullName evidence="3">Uncharacterized protein</fullName>
    </submittedName>
</protein>
<accession>A0A1F6W5R4</accession>
<comment type="caution">
    <text evidence="3">The sequence shown here is derived from an EMBL/GenBank/DDBJ whole genome shotgun (WGS) entry which is preliminary data.</text>
</comment>
<feature type="region of interest" description="Disordered" evidence="1">
    <location>
        <begin position="507"/>
        <end position="535"/>
    </location>
</feature>
<feature type="transmembrane region" description="Helical" evidence="2">
    <location>
        <begin position="12"/>
        <end position="29"/>
    </location>
</feature>
<evidence type="ECO:0000256" key="2">
    <source>
        <dbReference type="SAM" id="Phobius"/>
    </source>
</evidence>
<feature type="compositionally biased region" description="Polar residues" evidence="1">
    <location>
        <begin position="507"/>
        <end position="524"/>
    </location>
</feature>
<dbReference type="AlphaFoldDB" id="A0A1F6W5R4"/>
<sequence>MAFKNNKTIQKFISCLIIISIIMPAILFSRPKQAKAIVFHDPWHTIVSVFNGGTQTATLSTELSNLGLHVKEIAWEVLKEVARTFAKRLLAQMTQATVNWINTGFHGSPLFLENPESFFKDIAKYEVQNFVNQIGYDPLHLPFGKGIALNTIDSYKRKLEDNAQYTLSKVINDPVLLNNYRNDFNIGGWNGFLINTQYPQNNYIGFQMMATEELARRLQGTTQNAAQKVQTVLDQGMGFLSPQICPTNSAYNNDINEFLQPSFDEKEYDDAHPYDPPQPDPGSDQNVLDYIKKYNLDYSNAKTEWAKTNDCPGGLVSTTPGSVVGNQISKALGSSIDKTTLAAAVGGSISAILDSLLNKFFGLVTEKTTGNLTGYGGLTDPEVRNFNEPPPLTGKPGTCVTGGANGILMPDLETEADCVALGGVWTLSTGTIPPPLIGICTLANGGTSETTQVDCNVIEGIWTTTTPPLGWCITTGNGIAETTQNDCSNVNGIWSLTPPMGTCDITDATTGSITSSNTTPNECSSDGGVWTPDSQ</sequence>
<evidence type="ECO:0000313" key="4">
    <source>
        <dbReference type="Proteomes" id="UP000178374"/>
    </source>
</evidence>
<reference evidence="3 4" key="1">
    <citation type="journal article" date="2016" name="Nat. Commun.">
        <title>Thousands of microbial genomes shed light on interconnected biogeochemical processes in an aquifer system.</title>
        <authorList>
            <person name="Anantharaman K."/>
            <person name="Brown C.T."/>
            <person name="Hug L.A."/>
            <person name="Sharon I."/>
            <person name="Castelle C.J."/>
            <person name="Probst A.J."/>
            <person name="Thomas B.C."/>
            <person name="Singh A."/>
            <person name="Wilkins M.J."/>
            <person name="Karaoz U."/>
            <person name="Brodie E.L."/>
            <person name="Williams K.H."/>
            <person name="Hubbard S.S."/>
            <person name="Banfield J.F."/>
        </authorList>
    </citation>
    <scope>NUCLEOTIDE SEQUENCE [LARGE SCALE GENOMIC DNA]</scope>
</reference>
<evidence type="ECO:0000256" key="1">
    <source>
        <dbReference type="SAM" id="MobiDB-lite"/>
    </source>
</evidence>
<keyword evidence="2" id="KW-0812">Transmembrane</keyword>
<name>A0A1F6W5R4_9BACT</name>
<gene>
    <name evidence="3" type="ORF">A3B85_02195</name>
</gene>
<keyword evidence="2" id="KW-1133">Transmembrane helix</keyword>
<keyword evidence="2" id="KW-0472">Membrane</keyword>